<evidence type="ECO:0000313" key="3">
    <source>
        <dbReference type="WBParaSite" id="OFLC_0000096501-mRNA-1"/>
    </source>
</evidence>
<dbReference type="STRING" id="387005.A0A183H0F6"/>
<dbReference type="WBParaSite" id="OFLC_0000096501-mRNA-1">
    <property type="protein sequence ID" value="OFLC_0000096501-mRNA-1"/>
    <property type="gene ID" value="OFLC_0000096501"/>
</dbReference>
<dbReference type="EMBL" id="UZAJ01000400">
    <property type="protein sequence ID" value="VDO27739.1"/>
    <property type="molecule type" value="Genomic_DNA"/>
</dbReference>
<organism evidence="3">
    <name type="scientific">Onchocerca flexuosa</name>
    <dbReference type="NCBI Taxonomy" id="387005"/>
    <lineage>
        <taxon>Eukaryota</taxon>
        <taxon>Metazoa</taxon>
        <taxon>Ecdysozoa</taxon>
        <taxon>Nematoda</taxon>
        <taxon>Chromadorea</taxon>
        <taxon>Rhabditida</taxon>
        <taxon>Spirurina</taxon>
        <taxon>Spiruromorpha</taxon>
        <taxon>Filarioidea</taxon>
        <taxon>Onchocercidae</taxon>
        <taxon>Onchocerca</taxon>
    </lineage>
</organism>
<name>A0A183H0F6_9BILA</name>
<keyword evidence="2" id="KW-1185">Reference proteome</keyword>
<evidence type="ECO:0000313" key="1">
    <source>
        <dbReference type="EMBL" id="VDO27739.1"/>
    </source>
</evidence>
<reference evidence="3" key="1">
    <citation type="submission" date="2016-06" db="UniProtKB">
        <authorList>
            <consortium name="WormBaseParasite"/>
        </authorList>
    </citation>
    <scope>IDENTIFICATION</scope>
</reference>
<dbReference type="Proteomes" id="UP000267606">
    <property type="component" value="Unassembled WGS sequence"/>
</dbReference>
<protein>
    <submittedName>
        <fullName evidence="3">Reverse transcriptase domain-containing protein</fullName>
    </submittedName>
</protein>
<reference evidence="1 2" key="2">
    <citation type="submission" date="2018-11" db="EMBL/GenBank/DDBJ databases">
        <authorList>
            <consortium name="Pathogen Informatics"/>
        </authorList>
    </citation>
    <scope>NUCLEOTIDE SEQUENCE [LARGE SCALE GENOMIC DNA]</scope>
</reference>
<gene>
    <name evidence="1" type="ORF">OFLC_LOCUS966</name>
</gene>
<accession>A0A183H0F6</accession>
<sequence>MATNEYTYDRELELALELSRQSYEEESRKRRESAYAQDLIYWDDVEKNTRIQEISQLNADIHSRYSTHSHIFPNGQGPHYADIPTTSRSVGFYPHIKDAGERENLHSLHYRLESDTLTRYLKTSHTLSDAQPNTSGTSYIEKWDVSPDAALKILPPSSIAVVVPFCSSINSLQTNSDLIDLSDKEVIFFLVNYQFEISCTSC</sequence>
<dbReference type="AlphaFoldDB" id="A0A183H0F6"/>
<evidence type="ECO:0000313" key="2">
    <source>
        <dbReference type="Proteomes" id="UP000267606"/>
    </source>
</evidence>
<proteinExistence type="predicted"/>